<dbReference type="PROSITE" id="PS00463">
    <property type="entry name" value="ZN2_CY6_FUNGAL_1"/>
    <property type="match status" value="1"/>
</dbReference>
<dbReference type="PROSITE" id="PS50048">
    <property type="entry name" value="ZN2_CY6_FUNGAL_2"/>
    <property type="match status" value="1"/>
</dbReference>
<dbReference type="GO" id="GO:0006351">
    <property type="term" value="P:DNA-templated transcription"/>
    <property type="evidence" value="ECO:0007669"/>
    <property type="project" value="InterPro"/>
</dbReference>
<dbReference type="CDD" id="cd12148">
    <property type="entry name" value="fungal_TF_MHR"/>
    <property type="match status" value="1"/>
</dbReference>
<dbReference type="SUPFAM" id="SSF57701">
    <property type="entry name" value="Zn2/Cys6 DNA-binding domain"/>
    <property type="match status" value="1"/>
</dbReference>
<dbReference type="PANTHER" id="PTHR31001:SF90">
    <property type="entry name" value="CENTROMERE DNA-BINDING PROTEIN COMPLEX CBF3 SUBUNIT B"/>
    <property type="match status" value="1"/>
</dbReference>
<evidence type="ECO:0000256" key="2">
    <source>
        <dbReference type="ARBA" id="ARBA00022723"/>
    </source>
</evidence>
<comment type="subcellular location">
    <subcellularLocation>
        <location evidence="1">Nucleus</location>
    </subcellularLocation>
</comment>
<dbReference type="InterPro" id="IPR007219">
    <property type="entry name" value="XnlR_reg_dom"/>
</dbReference>
<dbReference type="Proteomes" id="UP000191144">
    <property type="component" value="Chromosome H"/>
</dbReference>
<dbReference type="EMBL" id="LT598480">
    <property type="protein sequence ID" value="SCV04151.1"/>
    <property type="molecule type" value="Genomic_DNA"/>
</dbReference>
<dbReference type="PRINTS" id="PR00755">
    <property type="entry name" value="AFLATOXINBRP"/>
</dbReference>
<accession>A0A1G4KHW2</accession>
<dbReference type="GO" id="GO:0005634">
    <property type="term" value="C:nucleus"/>
    <property type="evidence" value="ECO:0007669"/>
    <property type="project" value="UniProtKB-SubCell"/>
</dbReference>
<feature type="domain" description="Zn(2)-C6 fungal-type" evidence="6">
    <location>
        <begin position="34"/>
        <end position="64"/>
    </location>
</feature>
<evidence type="ECO:0000256" key="5">
    <source>
        <dbReference type="SAM" id="MobiDB-lite"/>
    </source>
</evidence>
<dbReference type="PANTHER" id="PTHR31001">
    <property type="entry name" value="UNCHARACTERIZED TRANSCRIPTIONAL REGULATORY PROTEIN"/>
    <property type="match status" value="1"/>
</dbReference>
<feature type="compositionally biased region" description="Basic and acidic residues" evidence="5">
    <location>
        <begin position="121"/>
        <end position="143"/>
    </location>
</feature>
<dbReference type="Pfam" id="PF00172">
    <property type="entry name" value="Zn_clus"/>
    <property type="match status" value="1"/>
</dbReference>
<name>A0A1G4KHW2_9SACH</name>
<dbReference type="SMART" id="SM00906">
    <property type="entry name" value="Fungal_trans"/>
    <property type="match status" value="1"/>
</dbReference>
<dbReference type="Gene3D" id="4.10.240.10">
    <property type="entry name" value="Zn(2)-C6 fungal-type DNA-binding domain"/>
    <property type="match status" value="1"/>
</dbReference>
<dbReference type="GO" id="GO:0003677">
    <property type="term" value="F:DNA binding"/>
    <property type="evidence" value="ECO:0007669"/>
    <property type="project" value="InterPro"/>
</dbReference>
<evidence type="ECO:0000259" key="6">
    <source>
        <dbReference type="PROSITE" id="PS50048"/>
    </source>
</evidence>
<sequence>MSSQIIPIKDQAALVLEDGKIYKIQHRRQRKILSCVACHKRKIKCTRETPSCSICLKKNIECHYFVNDRVSRGGSTATESLADNPDAVLVAETPNNEDPAEKKEQLLRAIEKAKSMAKDEQKLLELKRRQKKDSLRRKQDAETARGTFEEPLTPFQPGIRANELPGHRNFRSTPTGTPSIVSPMSNSSGQTSPCPIFGKDLRMYLPSRQRASELFETYHTTVHPIIPLINIPTFMRDLELFWMDREQGGTGDTEFLLILFPVLYAASKSQFHHCNNSDTLFAEMSIFFEAANVLYTLYDFPNTFNINMITGSVLINSVIENPSITAIAQLSRLAQRILLTRDPASYHQLMDPEVIQSRRILFWQVFQLDTMTSLYNNLPPLIKLDDFDTARPAEVINGEINPSLCLLNAKHRFVILLNELCSLTNRGNFQGLKERIVDLHVCCMGSALSLRNHGKHVGQQTAHEAKFIDWAVFMLNTFADRACLLLHLNIIKTSLPMLMKRRRLWKQEKTLNSGTVSDPIAESGYGKNFLTIQAILNDSGNLTLDHTLREGPDGLIDTGLVYDYEDLTNNLIPASLHYLDEFLKYHTDDTFSCYNWELLVGNMPINAITFAIKTLALDLNRAQQMDQVLVLQTDLRYILLSRAIPLAEMKVDSKTAVCKNCFQLIKLLFKLIIVKHGKYLEYMSRTPIDASKVFHSKYDTGNPSLNSVRPAIVPQPSVGLMSTTGGSSANSQASNSGDVDFTRDANRILSITSIINGEDFFNDRFSFSGNLIYNNNALDTSYTTSCAQIAPSTMRTLAATPQNLPIYPPFGDIGFAGTQTVAMDPNVAMNNAYLQTSYTREIPIEPSPMTVPATSETTAEPTLAPDFSNTNSVYRMTAPDCKTAAPLIRSASTEPQQEIEWIRQEVQRYILLLNRDRGEMDTIGTGDEYYREFENALLEIICGILSC</sequence>
<proteinExistence type="predicted"/>
<feature type="compositionally biased region" description="Polar residues" evidence="5">
    <location>
        <begin position="171"/>
        <end position="192"/>
    </location>
</feature>
<organism evidence="7 8">
    <name type="scientific">Lachancea meyersii CBS 8951</name>
    <dbReference type="NCBI Taxonomy" id="1266667"/>
    <lineage>
        <taxon>Eukaryota</taxon>
        <taxon>Fungi</taxon>
        <taxon>Dikarya</taxon>
        <taxon>Ascomycota</taxon>
        <taxon>Saccharomycotina</taxon>
        <taxon>Saccharomycetes</taxon>
        <taxon>Saccharomycetales</taxon>
        <taxon>Saccharomycetaceae</taxon>
        <taxon>Lachancea</taxon>
    </lineage>
</organism>
<dbReference type="Pfam" id="PF04082">
    <property type="entry name" value="Fungal_trans"/>
    <property type="match status" value="1"/>
</dbReference>
<keyword evidence="2" id="KW-0479">Metal-binding</keyword>
<protein>
    <submittedName>
        <fullName evidence="7">LAME_0H16160g1_1</fullName>
    </submittedName>
</protein>
<evidence type="ECO:0000256" key="1">
    <source>
        <dbReference type="ARBA" id="ARBA00004123"/>
    </source>
</evidence>
<gene>
    <name evidence="7" type="ORF">LAME_0H16160G</name>
</gene>
<dbReference type="SMART" id="SM00066">
    <property type="entry name" value="GAL4"/>
    <property type="match status" value="1"/>
</dbReference>
<keyword evidence="3" id="KW-0862">Zinc</keyword>
<keyword evidence="4" id="KW-0539">Nucleus</keyword>
<evidence type="ECO:0000313" key="8">
    <source>
        <dbReference type="Proteomes" id="UP000191144"/>
    </source>
</evidence>
<evidence type="ECO:0000256" key="4">
    <source>
        <dbReference type="ARBA" id="ARBA00023242"/>
    </source>
</evidence>
<dbReference type="OrthoDB" id="762982at2759"/>
<dbReference type="InterPro" id="IPR036864">
    <property type="entry name" value="Zn2-C6_fun-type_DNA-bd_sf"/>
</dbReference>
<dbReference type="AlphaFoldDB" id="A0A1G4KHW2"/>
<keyword evidence="8" id="KW-1185">Reference proteome</keyword>
<dbReference type="GO" id="GO:0000981">
    <property type="term" value="F:DNA-binding transcription factor activity, RNA polymerase II-specific"/>
    <property type="evidence" value="ECO:0007669"/>
    <property type="project" value="InterPro"/>
</dbReference>
<dbReference type="InterPro" id="IPR050613">
    <property type="entry name" value="Sec_Metabolite_Reg"/>
</dbReference>
<feature type="region of interest" description="Disordered" evidence="5">
    <location>
        <begin position="121"/>
        <end position="192"/>
    </location>
</feature>
<evidence type="ECO:0000313" key="7">
    <source>
        <dbReference type="EMBL" id="SCV04151.1"/>
    </source>
</evidence>
<evidence type="ECO:0000256" key="3">
    <source>
        <dbReference type="ARBA" id="ARBA00022833"/>
    </source>
</evidence>
<dbReference type="InterPro" id="IPR001138">
    <property type="entry name" value="Zn2Cys6_DnaBD"/>
</dbReference>
<dbReference type="CDD" id="cd00067">
    <property type="entry name" value="GAL4"/>
    <property type="match status" value="1"/>
</dbReference>
<dbReference type="GO" id="GO:0008270">
    <property type="term" value="F:zinc ion binding"/>
    <property type="evidence" value="ECO:0007669"/>
    <property type="project" value="InterPro"/>
</dbReference>
<reference evidence="8" key="1">
    <citation type="submission" date="2016-03" db="EMBL/GenBank/DDBJ databases">
        <authorList>
            <person name="Devillers Hugo."/>
        </authorList>
    </citation>
    <scope>NUCLEOTIDE SEQUENCE [LARGE SCALE GENOMIC DNA]</scope>
</reference>